<dbReference type="Proteomes" id="UP000032160">
    <property type="component" value="Chromosome I"/>
</dbReference>
<dbReference type="PANTHER" id="PTHR43867:SF2">
    <property type="entry name" value="CELLULOSE SYNTHASE CATALYTIC SUBUNIT A [UDP-FORMING]"/>
    <property type="match status" value="1"/>
</dbReference>
<keyword evidence="3 9" id="KW-0808">Transferase</keyword>
<dbReference type="InterPro" id="IPR007831">
    <property type="entry name" value="T2SS_GspE_N"/>
</dbReference>
<dbReference type="InterPro" id="IPR050321">
    <property type="entry name" value="Glycosyltr_2/OpgH_subfam"/>
</dbReference>
<proteinExistence type="predicted"/>
<dbReference type="Pfam" id="PF13641">
    <property type="entry name" value="Glyco_tranf_2_3"/>
    <property type="match status" value="1"/>
</dbReference>
<dbReference type="SUPFAM" id="SSF53448">
    <property type="entry name" value="Nucleotide-diphospho-sugar transferases"/>
    <property type="match status" value="1"/>
</dbReference>
<evidence type="ECO:0000256" key="2">
    <source>
        <dbReference type="ARBA" id="ARBA00022676"/>
    </source>
</evidence>
<dbReference type="NCBIfam" id="NF012033">
    <property type="entry name" value="PRK15489.1"/>
    <property type="match status" value="1"/>
</dbReference>
<evidence type="ECO:0000313" key="9">
    <source>
        <dbReference type="EMBL" id="CDO59405.1"/>
    </source>
</evidence>
<evidence type="ECO:0000313" key="10">
    <source>
        <dbReference type="Proteomes" id="UP000032160"/>
    </source>
</evidence>
<dbReference type="Pfam" id="PF05157">
    <property type="entry name" value="MshEN"/>
    <property type="match status" value="1"/>
</dbReference>
<evidence type="ECO:0000256" key="5">
    <source>
        <dbReference type="ARBA" id="ARBA00022989"/>
    </source>
</evidence>
<evidence type="ECO:0000259" key="8">
    <source>
        <dbReference type="Pfam" id="PF05157"/>
    </source>
</evidence>
<dbReference type="InterPro" id="IPR029044">
    <property type="entry name" value="Nucleotide-diphossugar_trans"/>
</dbReference>
<dbReference type="HOGENOM" id="CLU_019733_1_0_5"/>
<accession>X5MLD7</accession>
<dbReference type="InterPro" id="IPR037257">
    <property type="entry name" value="T2SS_E_N_sf"/>
</dbReference>
<dbReference type="STRING" id="1458461.BN1012_Phect1191"/>
<dbReference type="Gene3D" id="3.30.300.160">
    <property type="entry name" value="Type II secretion system, protein E, N-terminal domain"/>
    <property type="match status" value="1"/>
</dbReference>
<dbReference type="KEGG" id="pect:BN1012_Phect1191"/>
<dbReference type="EC" id="2.4.-.-" evidence="9"/>
<keyword evidence="4 7" id="KW-0812">Transmembrane</keyword>
<dbReference type="PANTHER" id="PTHR43867">
    <property type="entry name" value="CELLULOSE SYNTHASE CATALYTIC SUBUNIT A [UDP-FORMING]"/>
    <property type="match status" value="1"/>
</dbReference>
<evidence type="ECO:0000256" key="6">
    <source>
        <dbReference type="ARBA" id="ARBA00023136"/>
    </source>
</evidence>
<dbReference type="Gene3D" id="3.90.550.10">
    <property type="entry name" value="Spore Coat Polysaccharide Biosynthesis Protein SpsA, Chain A"/>
    <property type="match status" value="1"/>
</dbReference>
<dbReference type="OrthoDB" id="5294733at2"/>
<dbReference type="EMBL" id="HG966617">
    <property type="protein sequence ID" value="CDO59405.1"/>
    <property type="molecule type" value="Genomic_DNA"/>
</dbReference>
<dbReference type="GO" id="GO:0016757">
    <property type="term" value="F:glycosyltransferase activity"/>
    <property type="evidence" value="ECO:0007669"/>
    <property type="project" value="UniProtKB-KW"/>
</dbReference>
<comment type="subcellular location">
    <subcellularLocation>
        <location evidence="1">Membrane</location>
        <topology evidence="1">Multi-pass membrane protein</topology>
    </subcellularLocation>
</comment>
<dbReference type="PATRIC" id="fig|1458461.3.peg.1190"/>
<organism evidence="9 10">
    <name type="scientific">Candidatus Phaeomarinibacter ectocarpi</name>
    <dbReference type="NCBI Taxonomy" id="1458461"/>
    <lineage>
        <taxon>Bacteria</taxon>
        <taxon>Pseudomonadati</taxon>
        <taxon>Pseudomonadota</taxon>
        <taxon>Alphaproteobacteria</taxon>
        <taxon>Hyphomicrobiales</taxon>
        <taxon>Parvibaculaceae</taxon>
        <taxon>Candidatus Phaeomarinibacter</taxon>
    </lineage>
</organism>
<feature type="transmembrane region" description="Helical" evidence="7">
    <location>
        <begin position="42"/>
        <end position="63"/>
    </location>
</feature>
<keyword evidence="5 7" id="KW-1133">Transmembrane helix</keyword>
<keyword evidence="10" id="KW-1185">Reference proteome</keyword>
<dbReference type="AlphaFoldDB" id="X5MLD7"/>
<feature type="transmembrane region" description="Helical" evidence="7">
    <location>
        <begin position="438"/>
        <end position="455"/>
    </location>
</feature>
<gene>
    <name evidence="9" type="ORF">BN1012_Phect1191</name>
</gene>
<evidence type="ECO:0000256" key="7">
    <source>
        <dbReference type="SAM" id="Phobius"/>
    </source>
</evidence>
<keyword evidence="6 7" id="KW-0472">Membrane</keyword>
<dbReference type="RefSeq" id="WP_052535372.1">
    <property type="nucleotide sequence ID" value="NZ_HG966617.1"/>
</dbReference>
<evidence type="ECO:0000256" key="1">
    <source>
        <dbReference type="ARBA" id="ARBA00004141"/>
    </source>
</evidence>
<feature type="transmembrane region" description="Helical" evidence="7">
    <location>
        <begin position="398"/>
        <end position="418"/>
    </location>
</feature>
<dbReference type="GO" id="GO:0016020">
    <property type="term" value="C:membrane"/>
    <property type="evidence" value="ECO:0007669"/>
    <property type="project" value="UniProtKB-SubCell"/>
</dbReference>
<feature type="transmembrane region" description="Helical" evidence="7">
    <location>
        <begin position="467"/>
        <end position="485"/>
    </location>
</feature>
<dbReference type="SUPFAM" id="SSF160246">
    <property type="entry name" value="EspE N-terminal domain-like"/>
    <property type="match status" value="1"/>
</dbReference>
<evidence type="ECO:0000256" key="4">
    <source>
        <dbReference type="ARBA" id="ARBA00022692"/>
    </source>
</evidence>
<sequence>MAEALSAFQDMVSNILLGIEWVFLLDWSYLASQSFGFDLVEAFAVLWFVIKFLMLTIALVIFVSGAEDLFIDLYYWWLKLKRLGDKDPHELPRKLESLKAVPQLKLAIIVPAWDESDVIARMISNTINTVDYDNFHIFAGTYSNDPDSAREVDRMAARYPNVHRAEVGHPGPTSKADCLNWIVQRIFLYEEETGEKFDGFVMQDSEDVVNPLSLRVINWVLPSRDFMQLPVFSMNRDPLDMVACHYMDEFAEWHNKDLLVREAMTGIVPSAGVASAFSRNALIALSAATDDQPFNTDSLTEDYDIAMRLHDLDMPGAFVRYWAEVPHERASWITGRKVMRTKREIVSTKEFFPDQMWASIRQKARWTLGISFLGWEQLGWQGRWQDLYFLYRDRKGMITAPAAIIGYAIVLQIAAYYLALNYIPDLWQMPPLIEPGSWVWYIIAANLFFLLNRLFHRAWFVGRTHGLIYVPLSPLRAVVANWIGFRASLRALKQYLWYRISGQRLTWDKTTHAYPSLAELKQGKPKIGEVLTYWGAIAAADVETALAKQQETYRPFGLSLLDQALVDEDSLANAFAEQAGVAFEGFDALKVQAEALAELSARDAARFAVVPVSLSNGELKLAAAEPLSKEQMVALRAVLAPGRRISLVIAPRSDVAFGLRYAWDHTPIDREIKDAVLLRRLQMVDQDGIERLWRHMRRRHVLLGDVLVRLGLVSHDALTNALALRGDDTQLIGDALVSSGAITKTQLSDALDLQPHPPLDTLSVAVELGLIPASQVKQIQKELEGAR</sequence>
<feature type="transmembrane region" description="Helical" evidence="7">
    <location>
        <begin position="12"/>
        <end position="30"/>
    </location>
</feature>
<protein>
    <submittedName>
        <fullName evidence="9">Glycosyl transferase|GTnc</fullName>
        <ecNumber evidence="9">2.4.-.-</ecNumber>
    </submittedName>
</protein>
<keyword evidence="2 9" id="KW-0328">Glycosyltransferase</keyword>
<reference evidence="9 10" key="1">
    <citation type="journal article" date="2014" name="Front. Genet.">
        <title>Genome and metabolic network of "Candidatus Phaeomarinobacter ectocarpi" Ec32, a new candidate genus of Alphaproteobacteria frequently associated with brown algae.</title>
        <authorList>
            <person name="Dittami S.M."/>
            <person name="Barbeyron T."/>
            <person name="Boyen C."/>
            <person name="Cambefort J."/>
            <person name="Collet G."/>
            <person name="Delage L."/>
            <person name="Gobet A."/>
            <person name="Groisillier A."/>
            <person name="Leblanc C."/>
            <person name="Michel G."/>
            <person name="Scornet D."/>
            <person name="Siegel A."/>
            <person name="Tapia J.E."/>
            <person name="Tonon T."/>
        </authorList>
    </citation>
    <scope>NUCLEOTIDE SEQUENCE [LARGE SCALE GENOMIC DNA]</scope>
    <source>
        <strain evidence="9 10">Ec32</strain>
    </source>
</reference>
<feature type="domain" description="Type II secretion system protein GspE N-terminal" evidence="8">
    <location>
        <begin position="580"/>
        <end position="655"/>
    </location>
</feature>
<name>X5MLD7_9HYPH</name>
<evidence type="ECO:0000256" key="3">
    <source>
        <dbReference type="ARBA" id="ARBA00022679"/>
    </source>
</evidence>